<dbReference type="KEGG" id="tet:TTHERM_00034950"/>
<proteinExistence type="predicted"/>
<feature type="domain" description="GST N-terminal" evidence="1">
    <location>
        <begin position="2"/>
        <end position="84"/>
    </location>
</feature>
<sequence>MKKPILYGCIVCPYTNKVRFALEMLKIDYKYQEIDILTGKNKNNSYLQINPQGRVPSLTTINNKNLYDSQVLLQYIEDEYKGLFPQDNYAKGLQRIWVQYFDNNIFSKYHPALAAYQENKQDLLNKLQQETFENMKFFSQNSGITQKIKLKQNCFYEGGSIPTYADVAIIPHLRIMNIFWKHFLNKDLFQSNKNDEDVLSLKQLYENIHTLESCQNVSFQFKQIPTKGDNQLVDDLINKNSFNFENYIVNFLKIKLSQK</sequence>
<keyword evidence="3" id="KW-1185">Reference proteome</keyword>
<reference evidence="3" key="1">
    <citation type="journal article" date="2006" name="PLoS Biol.">
        <title>Macronuclear genome sequence of the ciliate Tetrahymena thermophila, a model eukaryote.</title>
        <authorList>
            <person name="Eisen J.A."/>
            <person name="Coyne R.S."/>
            <person name="Wu M."/>
            <person name="Wu D."/>
            <person name="Thiagarajan M."/>
            <person name="Wortman J.R."/>
            <person name="Badger J.H."/>
            <person name="Ren Q."/>
            <person name="Amedeo P."/>
            <person name="Jones K.M."/>
            <person name="Tallon L.J."/>
            <person name="Delcher A.L."/>
            <person name="Salzberg S.L."/>
            <person name="Silva J.C."/>
            <person name="Haas B.J."/>
            <person name="Majoros W.H."/>
            <person name="Farzad M."/>
            <person name="Carlton J.M."/>
            <person name="Smith R.K. Jr."/>
            <person name="Garg J."/>
            <person name="Pearlman R.E."/>
            <person name="Karrer K.M."/>
            <person name="Sun L."/>
            <person name="Manning G."/>
            <person name="Elde N.C."/>
            <person name="Turkewitz A.P."/>
            <person name="Asai D.J."/>
            <person name="Wilkes D.E."/>
            <person name="Wang Y."/>
            <person name="Cai H."/>
            <person name="Collins K."/>
            <person name="Stewart B.A."/>
            <person name="Lee S.R."/>
            <person name="Wilamowska K."/>
            <person name="Weinberg Z."/>
            <person name="Ruzzo W.L."/>
            <person name="Wloga D."/>
            <person name="Gaertig J."/>
            <person name="Frankel J."/>
            <person name="Tsao C.-C."/>
            <person name="Gorovsky M.A."/>
            <person name="Keeling P.J."/>
            <person name="Waller R.F."/>
            <person name="Patron N.J."/>
            <person name="Cherry J.M."/>
            <person name="Stover N.A."/>
            <person name="Krieger C.J."/>
            <person name="del Toro C."/>
            <person name="Ryder H.F."/>
            <person name="Williamson S.C."/>
            <person name="Barbeau R.A."/>
            <person name="Hamilton E.P."/>
            <person name="Orias E."/>
        </authorList>
    </citation>
    <scope>NUCLEOTIDE SEQUENCE [LARGE SCALE GENOMIC DNA]</scope>
    <source>
        <strain evidence="3">SB210</strain>
    </source>
</reference>
<dbReference type="SFLD" id="SFLDG00358">
    <property type="entry name" value="Main_(cytGST)"/>
    <property type="match status" value="1"/>
</dbReference>
<evidence type="ECO:0000259" key="1">
    <source>
        <dbReference type="PROSITE" id="PS50404"/>
    </source>
</evidence>
<dbReference type="RefSeq" id="XP_976996.1">
    <property type="nucleotide sequence ID" value="XM_971903.1"/>
</dbReference>
<dbReference type="Gene3D" id="1.20.1050.10">
    <property type="match status" value="1"/>
</dbReference>
<organism evidence="2 3">
    <name type="scientific">Tetrahymena thermophila (strain SB210)</name>
    <dbReference type="NCBI Taxonomy" id="312017"/>
    <lineage>
        <taxon>Eukaryota</taxon>
        <taxon>Sar</taxon>
        <taxon>Alveolata</taxon>
        <taxon>Ciliophora</taxon>
        <taxon>Intramacronucleata</taxon>
        <taxon>Oligohymenophorea</taxon>
        <taxon>Hymenostomatida</taxon>
        <taxon>Tetrahymenina</taxon>
        <taxon>Tetrahymenidae</taxon>
        <taxon>Tetrahymena</taxon>
    </lineage>
</organism>
<accession>Q22MM4</accession>
<dbReference type="InterPro" id="IPR040079">
    <property type="entry name" value="Glutathione_S-Trfase"/>
</dbReference>
<dbReference type="InParanoid" id="Q22MM4"/>
<dbReference type="AlphaFoldDB" id="Q22MM4"/>
<dbReference type="PANTHER" id="PTHR43968">
    <property type="match status" value="1"/>
</dbReference>
<name>Q22MM4_TETTS</name>
<dbReference type="Proteomes" id="UP000009168">
    <property type="component" value="Unassembled WGS sequence"/>
</dbReference>
<protein>
    <submittedName>
        <fullName evidence="2">Glutathione S-transferase, amine-terminal domain protein</fullName>
    </submittedName>
</protein>
<dbReference type="OrthoDB" id="202840at2759"/>
<gene>
    <name evidence="2" type="ORF">TTHERM_00034950</name>
</gene>
<dbReference type="SUPFAM" id="SSF52833">
    <property type="entry name" value="Thioredoxin-like"/>
    <property type="match status" value="1"/>
</dbReference>
<dbReference type="SUPFAM" id="SSF47616">
    <property type="entry name" value="GST C-terminal domain-like"/>
    <property type="match status" value="1"/>
</dbReference>
<dbReference type="Pfam" id="PF13417">
    <property type="entry name" value="GST_N_3"/>
    <property type="match status" value="1"/>
</dbReference>
<dbReference type="Gene3D" id="3.40.30.10">
    <property type="entry name" value="Glutaredoxin"/>
    <property type="match status" value="1"/>
</dbReference>
<dbReference type="InterPro" id="IPR004045">
    <property type="entry name" value="Glutathione_S-Trfase_N"/>
</dbReference>
<dbReference type="InterPro" id="IPR036249">
    <property type="entry name" value="Thioredoxin-like_sf"/>
</dbReference>
<dbReference type="GeneID" id="7843893"/>
<dbReference type="eggNOG" id="KOG0406">
    <property type="taxonomic scope" value="Eukaryota"/>
</dbReference>
<dbReference type="GO" id="GO:0005737">
    <property type="term" value="C:cytoplasm"/>
    <property type="evidence" value="ECO:0007669"/>
    <property type="project" value="TreeGrafter"/>
</dbReference>
<dbReference type="CDD" id="cd00570">
    <property type="entry name" value="GST_N_family"/>
    <property type="match status" value="1"/>
</dbReference>
<evidence type="ECO:0000313" key="2">
    <source>
        <dbReference type="EMBL" id="EAR86567.1"/>
    </source>
</evidence>
<dbReference type="PANTHER" id="PTHR43968:SF6">
    <property type="entry name" value="GLUTATHIONE S-TRANSFERASE OMEGA"/>
    <property type="match status" value="1"/>
</dbReference>
<dbReference type="PROSITE" id="PS50404">
    <property type="entry name" value="GST_NTER"/>
    <property type="match status" value="1"/>
</dbReference>
<dbReference type="InterPro" id="IPR036282">
    <property type="entry name" value="Glutathione-S-Trfase_C_sf"/>
</dbReference>
<dbReference type="STRING" id="312017.Q22MM4"/>
<dbReference type="InterPro" id="IPR050983">
    <property type="entry name" value="GST_Omega/HSP26"/>
</dbReference>
<dbReference type="HOGENOM" id="CLU_090185_0_0_1"/>
<dbReference type="SFLD" id="SFLDS00019">
    <property type="entry name" value="Glutathione_Transferase_(cytos"/>
    <property type="match status" value="1"/>
</dbReference>
<dbReference type="EMBL" id="GG662720">
    <property type="protein sequence ID" value="EAR86567.1"/>
    <property type="molecule type" value="Genomic_DNA"/>
</dbReference>
<evidence type="ECO:0000313" key="3">
    <source>
        <dbReference type="Proteomes" id="UP000009168"/>
    </source>
</evidence>